<dbReference type="InterPro" id="IPR017441">
    <property type="entry name" value="Protein_kinase_ATP_BS"/>
</dbReference>
<gene>
    <name evidence="23" type="ORF">CQW23_15423</name>
</gene>
<keyword evidence="13 21" id="KW-1133">Transmembrane helix</keyword>
<dbReference type="SUPFAM" id="SSF56112">
    <property type="entry name" value="Protein kinase-like (PK-like)"/>
    <property type="match status" value="1"/>
</dbReference>
<dbReference type="Proteomes" id="UP000224567">
    <property type="component" value="Unassembled WGS sequence"/>
</dbReference>
<dbReference type="PROSITE" id="PS00108">
    <property type="entry name" value="PROTEIN_KINASE_ST"/>
    <property type="match status" value="1"/>
</dbReference>
<dbReference type="InterPro" id="IPR011009">
    <property type="entry name" value="Kinase-like_dom_sf"/>
</dbReference>
<dbReference type="AlphaFoldDB" id="A0A2G2WM02"/>
<dbReference type="InterPro" id="IPR000719">
    <property type="entry name" value="Prot_kinase_dom"/>
</dbReference>
<dbReference type="InterPro" id="IPR001611">
    <property type="entry name" value="Leu-rich_rpt"/>
</dbReference>
<keyword evidence="14 21" id="KW-0472">Membrane</keyword>
<evidence type="ECO:0000313" key="23">
    <source>
        <dbReference type="EMBL" id="PHT46265.1"/>
    </source>
</evidence>
<evidence type="ECO:0000256" key="15">
    <source>
        <dbReference type="ARBA" id="ARBA00023170"/>
    </source>
</evidence>
<dbReference type="FunFam" id="1.10.510.10:FF:000309">
    <property type="entry name" value="Leucine-rich repeat receptor-like protein kinase"/>
    <property type="match status" value="1"/>
</dbReference>
<comment type="catalytic activity">
    <reaction evidence="18">
        <text>L-seryl-[protein] + ATP = O-phospho-L-seryl-[protein] + ADP + H(+)</text>
        <dbReference type="Rhea" id="RHEA:17989"/>
        <dbReference type="Rhea" id="RHEA-COMP:9863"/>
        <dbReference type="Rhea" id="RHEA-COMP:11604"/>
        <dbReference type="ChEBI" id="CHEBI:15378"/>
        <dbReference type="ChEBI" id="CHEBI:29999"/>
        <dbReference type="ChEBI" id="CHEBI:30616"/>
        <dbReference type="ChEBI" id="CHEBI:83421"/>
        <dbReference type="ChEBI" id="CHEBI:456216"/>
        <dbReference type="EC" id="2.7.11.1"/>
    </reaction>
</comment>
<evidence type="ECO:0000313" key="24">
    <source>
        <dbReference type="Proteomes" id="UP000224567"/>
    </source>
</evidence>
<evidence type="ECO:0000256" key="5">
    <source>
        <dbReference type="ARBA" id="ARBA00022614"/>
    </source>
</evidence>
<evidence type="ECO:0000256" key="7">
    <source>
        <dbReference type="ARBA" id="ARBA00022692"/>
    </source>
</evidence>
<evidence type="ECO:0000259" key="22">
    <source>
        <dbReference type="PROSITE" id="PS50011"/>
    </source>
</evidence>
<dbReference type="FunFam" id="3.80.10.10:FF:000383">
    <property type="entry name" value="Leucine-rich repeat receptor protein kinase EMS1"/>
    <property type="match status" value="2"/>
</dbReference>
<evidence type="ECO:0000256" key="10">
    <source>
        <dbReference type="ARBA" id="ARBA00022741"/>
    </source>
</evidence>
<dbReference type="SUPFAM" id="SSF52047">
    <property type="entry name" value="RNI-like"/>
    <property type="match status" value="1"/>
</dbReference>
<dbReference type="GO" id="GO:0051707">
    <property type="term" value="P:response to other organism"/>
    <property type="evidence" value="ECO:0007669"/>
    <property type="project" value="UniProtKB-ARBA"/>
</dbReference>
<sequence length="1042" mass="114287">MSPCRWPGISCNTSINRVTGIDLSGDKLAGKLFNKFSAMTELSSLDLSKNTFSESIPPDLGRCRNLKFLNLSHNIIAGEFNMTGLNKLEVLDLTMNRIRGLTIPEICDTLAVANISNNNFTGESGRVFVHCKSLKNLDLSYNYLTGNFSFGLDMLDVFSASHNYFSGSLPSWIFTQNCSLQVLDLSENLFFGELPTSISNCKRLVELNLWGNSFSGSIPREIGSVQSLQELCLGSNNFSSDIPDTLSGLSKLVYLDLSRNDFGGEIQEIFGQLTQVRFLVLHGNSYIGGIVSSGIPNLVNLSRLDLSDNHFSGPLPVEISQMKSLVFLILAHNQFGGNIPSEYGDLTALQAVDLSSNRFNGSIPPSFGKLRSLLWLMLANNSLSGEIPPELGNCSSLLWLNLGNNQLTGPIPSQLASIGADPMPTFLLNREKEKLAAASGDCFAVRRWMPADYPPFSFIYPLFNGKNCRILGDRLFTGDGLIQVCVPGSNVRMNQVTGYIQLSDNKLSGEIPPEIGKMKNISMLHLGANEFSGELPSEIGQVHLIVLNVSKNNFSGEIPKQIGHIRCLQNLDLSFNNFSGPFPASFSKLHELSKFNISYNPYIYGFVPEIGQLLTFEKSSFLGDPLLRLPSFMHNSTNYTERNTNENHKQRTKVGALLVIVVLALAFIVCGVMSLIVCLLIRAPTSSSGVLLEDTEGRHDSPSSTSASSSRLCASSSRGSDDVKVIRLDRTSFTHSGILKATWNFSDDRIIGRGGFGIVYRGILPDGREVAVKKLQREGIEGEKEFRAEMEALSGNGSGWPHPNLVTLYGWCLDGSEKLLVYEYMEGGTLEDVITDRTRFTWKRRIQAAIDVARALVYLHHDCYPCIVHRDVKASNVLLDKDGRAKVTDFGLSRVMISEHTHVSTMIAGTIGYVAPEYGQTMHATTKGDVYSYGVLAMELATGRHAIDGGEECLIEWATRVMGDGRKGFTRAIIPVALLVSGLAEGAEEMCELLRIGIRCTAETPHDRPNMKQVLDMLISIPSSQRGSSRSFGSSRSTSPLL</sequence>
<evidence type="ECO:0000256" key="16">
    <source>
        <dbReference type="ARBA" id="ARBA00023180"/>
    </source>
</evidence>
<dbReference type="InterPro" id="IPR003591">
    <property type="entry name" value="Leu-rich_rpt_typical-subtyp"/>
</dbReference>
<protein>
    <recommendedName>
        <fullName evidence="2">non-specific serine/threonine protein kinase</fullName>
        <ecNumber evidence="2">2.7.11.1</ecNumber>
    </recommendedName>
</protein>
<dbReference type="Gene3D" id="3.80.10.10">
    <property type="entry name" value="Ribonuclease Inhibitor"/>
    <property type="match status" value="5"/>
</dbReference>
<keyword evidence="10 19" id="KW-0547">Nucleotide-binding</keyword>
<keyword evidence="5" id="KW-0433">Leucine-rich repeat</keyword>
<evidence type="ECO:0000256" key="12">
    <source>
        <dbReference type="ARBA" id="ARBA00022840"/>
    </source>
</evidence>
<evidence type="ECO:0000256" key="14">
    <source>
        <dbReference type="ARBA" id="ARBA00023136"/>
    </source>
</evidence>
<proteinExistence type="predicted"/>
<reference evidence="23 24" key="1">
    <citation type="journal article" date="2017" name="Genome Biol.">
        <title>New reference genome sequences of hot pepper reveal the massive evolution of plant disease-resistance genes by retroduplication.</title>
        <authorList>
            <person name="Kim S."/>
            <person name="Park J."/>
            <person name="Yeom S.I."/>
            <person name="Kim Y.M."/>
            <person name="Seo E."/>
            <person name="Kim K.T."/>
            <person name="Kim M.S."/>
            <person name="Lee J.M."/>
            <person name="Cheong K."/>
            <person name="Shin H.S."/>
            <person name="Kim S.B."/>
            <person name="Han K."/>
            <person name="Lee J."/>
            <person name="Park M."/>
            <person name="Lee H.A."/>
            <person name="Lee H.Y."/>
            <person name="Lee Y."/>
            <person name="Oh S."/>
            <person name="Lee J.H."/>
            <person name="Choi E."/>
            <person name="Choi E."/>
            <person name="Lee S.E."/>
            <person name="Jeon J."/>
            <person name="Kim H."/>
            <person name="Choi G."/>
            <person name="Song H."/>
            <person name="Lee J."/>
            <person name="Lee S.C."/>
            <person name="Kwon J.K."/>
            <person name="Lee H.Y."/>
            <person name="Koo N."/>
            <person name="Hong Y."/>
            <person name="Kim R.W."/>
            <person name="Kang W.H."/>
            <person name="Huh J.H."/>
            <person name="Kang B.C."/>
            <person name="Yang T.J."/>
            <person name="Lee Y.H."/>
            <person name="Bennetzen J.L."/>
            <person name="Choi D."/>
        </authorList>
    </citation>
    <scope>NUCLEOTIDE SEQUENCE [LARGE SCALE GENOMIC DNA]</scope>
    <source>
        <strain evidence="24">cv. PBC81</strain>
    </source>
</reference>
<evidence type="ECO:0000256" key="8">
    <source>
        <dbReference type="ARBA" id="ARBA00022729"/>
    </source>
</evidence>
<dbReference type="FunFam" id="3.80.10.10:FF:000691">
    <property type="entry name" value="Putative LRR receptor-like serine/threonine-protein kinase"/>
    <property type="match status" value="1"/>
</dbReference>
<accession>A0A2G2WM02</accession>
<dbReference type="GO" id="GO:0006952">
    <property type="term" value="P:defense response"/>
    <property type="evidence" value="ECO:0007669"/>
    <property type="project" value="UniProtKB-ARBA"/>
</dbReference>
<keyword evidence="7 21" id="KW-0812">Transmembrane</keyword>
<evidence type="ECO:0000256" key="2">
    <source>
        <dbReference type="ARBA" id="ARBA00012513"/>
    </source>
</evidence>
<organism evidence="23 24">
    <name type="scientific">Capsicum baccatum</name>
    <name type="common">Peruvian pepper</name>
    <dbReference type="NCBI Taxonomy" id="33114"/>
    <lineage>
        <taxon>Eukaryota</taxon>
        <taxon>Viridiplantae</taxon>
        <taxon>Streptophyta</taxon>
        <taxon>Embryophyta</taxon>
        <taxon>Tracheophyta</taxon>
        <taxon>Spermatophyta</taxon>
        <taxon>Magnoliopsida</taxon>
        <taxon>eudicotyledons</taxon>
        <taxon>Gunneridae</taxon>
        <taxon>Pentapetalae</taxon>
        <taxon>asterids</taxon>
        <taxon>lamiids</taxon>
        <taxon>Solanales</taxon>
        <taxon>Solanaceae</taxon>
        <taxon>Solanoideae</taxon>
        <taxon>Capsiceae</taxon>
        <taxon>Capsicum</taxon>
    </lineage>
</organism>
<feature type="compositionally biased region" description="Low complexity" evidence="20">
    <location>
        <begin position="702"/>
        <end position="717"/>
    </location>
</feature>
<dbReference type="InterPro" id="IPR008271">
    <property type="entry name" value="Ser/Thr_kinase_AS"/>
</dbReference>
<keyword evidence="11" id="KW-0418">Kinase</keyword>
<comment type="subcellular location">
    <subcellularLocation>
        <location evidence="1">Membrane</location>
        <topology evidence="1">Single-pass type I membrane protein</topology>
    </subcellularLocation>
</comment>
<evidence type="ECO:0000256" key="9">
    <source>
        <dbReference type="ARBA" id="ARBA00022737"/>
    </source>
</evidence>
<dbReference type="PANTHER" id="PTHR48056:SF89">
    <property type="entry name" value="OS06G0585982 PROTEIN"/>
    <property type="match status" value="1"/>
</dbReference>
<keyword evidence="8" id="KW-0732">Signal</keyword>
<evidence type="ECO:0000256" key="3">
    <source>
        <dbReference type="ARBA" id="ARBA00022527"/>
    </source>
</evidence>
<evidence type="ECO:0000256" key="11">
    <source>
        <dbReference type="ARBA" id="ARBA00022777"/>
    </source>
</evidence>
<feature type="binding site" evidence="19">
    <location>
        <position position="774"/>
    </location>
    <ligand>
        <name>ATP</name>
        <dbReference type="ChEBI" id="CHEBI:30616"/>
    </ligand>
</feature>
<dbReference type="SUPFAM" id="SSF52058">
    <property type="entry name" value="L domain-like"/>
    <property type="match status" value="2"/>
</dbReference>
<dbReference type="Pfam" id="PF13855">
    <property type="entry name" value="LRR_8"/>
    <property type="match status" value="2"/>
</dbReference>
<evidence type="ECO:0000256" key="13">
    <source>
        <dbReference type="ARBA" id="ARBA00022989"/>
    </source>
</evidence>
<evidence type="ECO:0000256" key="4">
    <source>
        <dbReference type="ARBA" id="ARBA00022553"/>
    </source>
</evidence>
<keyword evidence="12 19" id="KW-0067">ATP-binding</keyword>
<dbReference type="PANTHER" id="PTHR48056">
    <property type="entry name" value="LRR RECEPTOR-LIKE SERINE/THREONINE-PROTEIN KINASE-RELATED"/>
    <property type="match status" value="1"/>
</dbReference>
<evidence type="ECO:0000256" key="19">
    <source>
        <dbReference type="PROSITE-ProRule" id="PRU10141"/>
    </source>
</evidence>
<dbReference type="EC" id="2.7.11.1" evidence="2"/>
<dbReference type="Pfam" id="PF00069">
    <property type="entry name" value="Pkinase"/>
    <property type="match status" value="1"/>
</dbReference>
<dbReference type="STRING" id="33114.A0A2G2WM02"/>
<dbReference type="GO" id="GO:0005524">
    <property type="term" value="F:ATP binding"/>
    <property type="evidence" value="ECO:0007669"/>
    <property type="project" value="UniProtKB-UniRule"/>
</dbReference>
<dbReference type="Gene3D" id="3.30.200.20">
    <property type="entry name" value="Phosphorylase Kinase, domain 1"/>
    <property type="match status" value="1"/>
</dbReference>
<comment type="catalytic activity">
    <reaction evidence="17">
        <text>L-threonyl-[protein] + ATP = O-phospho-L-threonyl-[protein] + ADP + H(+)</text>
        <dbReference type="Rhea" id="RHEA:46608"/>
        <dbReference type="Rhea" id="RHEA-COMP:11060"/>
        <dbReference type="Rhea" id="RHEA-COMP:11605"/>
        <dbReference type="ChEBI" id="CHEBI:15378"/>
        <dbReference type="ChEBI" id="CHEBI:30013"/>
        <dbReference type="ChEBI" id="CHEBI:30616"/>
        <dbReference type="ChEBI" id="CHEBI:61977"/>
        <dbReference type="ChEBI" id="CHEBI:456216"/>
        <dbReference type="EC" id="2.7.11.1"/>
    </reaction>
</comment>
<keyword evidence="3" id="KW-0723">Serine/threonine-protein kinase</keyword>
<dbReference type="GO" id="GO:0033612">
    <property type="term" value="F:receptor serine/threonine kinase binding"/>
    <property type="evidence" value="ECO:0007669"/>
    <property type="project" value="TreeGrafter"/>
</dbReference>
<keyword evidence="9" id="KW-0677">Repeat</keyword>
<feature type="region of interest" description="Disordered" evidence="20">
    <location>
        <begin position="691"/>
        <end position="717"/>
    </location>
</feature>
<evidence type="ECO:0000256" key="17">
    <source>
        <dbReference type="ARBA" id="ARBA00047899"/>
    </source>
</evidence>
<comment type="caution">
    <text evidence="23">The sequence shown here is derived from an EMBL/GenBank/DDBJ whole genome shotgun (WGS) entry which is preliminary data.</text>
</comment>
<feature type="domain" description="Protein kinase" evidence="22">
    <location>
        <begin position="745"/>
        <end position="1021"/>
    </location>
</feature>
<reference evidence="24" key="2">
    <citation type="journal article" date="2017" name="J. Anim. Genet.">
        <title>Multiple reference genome sequences of hot pepper reveal the massive evolution of plant disease resistance genes by retroduplication.</title>
        <authorList>
            <person name="Kim S."/>
            <person name="Park J."/>
            <person name="Yeom S.-I."/>
            <person name="Kim Y.-M."/>
            <person name="Seo E."/>
            <person name="Kim K.-T."/>
            <person name="Kim M.-S."/>
            <person name="Lee J.M."/>
            <person name="Cheong K."/>
            <person name="Shin H.-S."/>
            <person name="Kim S.-B."/>
            <person name="Han K."/>
            <person name="Lee J."/>
            <person name="Park M."/>
            <person name="Lee H.-A."/>
            <person name="Lee H.-Y."/>
            <person name="Lee Y."/>
            <person name="Oh S."/>
            <person name="Lee J.H."/>
            <person name="Choi E."/>
            <person name="Choi E."/>
            <person name="Lee S.E."/>
            <person name="Jeon J."/>
            <person name="Kim H."/>
            <person name="Choi G."/>
            <person name="Song H."/>
            <person name="Lee J."/>
            <person name="Lee S.-C."/>
            <person name="Kwon J.-K."/>
            <person name="Lee H.-Y."/>
            <person name="Koo N."/>
            <person name="Hong Y."/>
            <person name="Kim R.W."/>
            <person name="Kang W.-H."/>
            <person name="Huh J.H."/>
            <person name="Kang B.-C."/>
            <person name="Yang T.-J."/>
            <person name="Lee Y.-H."/>
            <person name="Bennetzen J.L."/>
            <person name="Choi D."/>
        </authorList>
    </citation>
    <scope>NUCLEOTIDE SEQUENCE [LARGE SCALE GENOMIC DNA]</scope>
    <source>
        <strain evidence="24">cv. PBC81</strain>
    </source>
</reference>
<keyword evidence="6" id="KW-0808">Transferase</keyword>
<keyword evidence="4" id="KW-0597">Phosphoprotein</keyword>
<dbReference type="Pfam" id="PF00560">
    <property type="entry name" value="LRR_1"/>
    <property type="match status" value="6"/>
</dbReference>
<dbReference type="SMART" id="SM00369">
    <property type="entry name" value="LRR_TYP"/>
    <property type="match status" value="6"/>
</dbReference>
<dbReference type="CDD" id="cd14066">
    <property type="entry name" value="STKc_IRAK"/>
    <property type="match status" value="1"/>
</dbReference>
<dbReference type="GO" id="GO:0004674">
    <property type="term" value="F:protein serine/threonine kinase activity"/>
    <property type="evidence" value="ECO:0007669"/>
    <property type="project" value="UniProtKB-KW"/>
</dbReference>
<evidence type="ECO:0000256" key="20">
    <source>
        <dbReference type="SAM" id="MobiDB-lite"/>
    </source>
</evidence>
<keyword evidence="15" id="KW-0675">Receptor</keyword>
<dbReference type="PROSITE" id="PS00107">
    <property type="entry name" value="PROTEIN_KINASE_ATP"/>
    <property type="match status" value="1"/>
</dbReference>
<dbReference type="GO" id="GO:0016020">
    <property type="term" value="C:membrane"/>
    <property type="evidence" value="ECO:0007669"/>
    <property type="project" value="UniProtKB-SubCell"/>
</dbReference>
<evidence type="ECO:0000256" key="18">
    <source>
        <dbReference type="ARBA" id="ARBA00048679"/>
    </source>
</evidence>
<name>A0A2G2WM02_CAPBA</name>
<dbReference type="SMART" id="SM00220">
    <property type="entry name" value="S_TKc"/>
    <property type="match status" value="1"/>
</dbReference>
<keyword evidence="16" id="KW-0325">Glycoprotein</keyword>
<evidence type="ECO:0000256" key="6">
    <source>
        <dbReference type="ARBA" id="ARBA00022679"/>
    </source>
</evidence>
<evidence type="ECO:0000256" key="21">
    <source>
        <dbReference type="SAM" id="Phobius"/>
    </source>
</evidence>
<dbReference type="PROSITE" id="PS50011">
    <property type="entry name" value="PROTEIN_KINASE_DOM"/>
    <property type="match status" value="1"/>
</dbReference>
<evidence type="ECO:0000256" key="1">
    <source>
        <dbReference type="ARBA" id="ARBA00004479"/>
    </source>
</evidence>
<dbReference type="Gene3D" id="1.10.510.10">
    <property type="entry name" value="Transferase(Phosphotransferase) domain 1"/>
    <property type="match status" value="1"/>
</dbReference>
<dbReference type="EMBL" id="MLFT02000006">
    <property type="protein sequence ID" value="PHT46265.1"/>
    <property type="molecule type" value="Genomic_DNA"/>
</dbReference>
<keyword evidence="24" id="KW-1185">Reference proteome</keyword>
<dbReference type="InterPro" id="IPR050647">
    <property type="entry name" value="Plant_LRR-RLKs"/>
</dbReference>
<dbReference type="InterPro" id="IPR032675">
    <property type="entry name" value="LRR_dom_sf"/>
</dbReference>
<dbReference type="FunFam" id="3.30.200.20:FF:000309">
    <property type="entry name" value="Leucine-rich repeat receptor protein kinase MSP1"/>
    <property type="match status" value="1"/>
</dbReference>
<feature type="transmembrane region" description="Helical" evidence="21">
    <location>
        <begin position="654"/>
        <end position="681"/>
    </location>
</feature>
<dbReference type="OrthoDB" id="676979at2759"/>